<dbReference type="Proteomes" id="UP001141806">
    <property type="component" value="Unassembled WGS sequence"/>
</dbReference>
<feature type="compositionally biased region" description="Polar residues" evidence="1">
    <location>
        <begin position="789"/>
        <end position="810"/>
    </location>
</feature>
<dbReference type="PROSITE" id="PS50812">
    <property type="entry name" value="PWWP"/>
    <property type="match status" value="1"/>
</dbReference>
<evidence type="ECO:0000256" key="1">
    <source>
        <dbReference type="SAM" id="MobiDB-lite"/>
    </source>
</evidence>
<dbReference type="PANTHER" id="PTHR42851">
    <property type="entry name" value="ALDOLASE-RELATED"/>
    <property type="match status" value="1"/>
</dbReference>
<protein>
    <recommendedName>
        <fullName evidence="2">PWWP domain-containing protein</fullName>
    </recommendedName>
</protein>
<dbReference type="OrthoDB" id="62853at2759"/>
<name>A0A9Q0KQH7_9MAGN</name>
<dbReference type="PANTHER" id="PTHR42851:SF12">
    <property type="entry name" value="PWWP DOMAIN PROTEIN"/>
    <property type="match status" value="1"/>
</dbReference>
<dbReference type="SMART" id="SM00293">
    <property type="entry name" value="PWWP"/>
    <property type="match status" value="1"/>
</dbReference>
<keyword evidence="4" id="KW-1185">Reference proteome</keyword>
<comment type="caution">
    <text evidence="3">The sequence shown here is derived from an EMBL/GenBank/DDBJ whole genome shotgun (WGS) entry which is preliminary data.</text>
</comment>
<feature type="domain" description="PWWP" evidence="2">
    <location>
        <begin position="270"/>
        <end position="331"/>
    </location>
</feature>
<feature type="compositionally biased region" description="Polar residues" evidence="1">
    <location>
        <begin position="832"/>
        <end position="853"/>
    </location>
</feature>
<feature type="compositionally biased region" description="Polar residues" evidence="1">
    <location>
        <begin position="875"/>
        <end position="895"/>
    </location>
</feature>
<dbReference type="Gene3D" id="2.30.30.140">
    <property type="match status" value="1"/>
</dbReference>
<evidence type="ECO:0000313" key="3">
    <source>
        <dbReference type="EMBL" id="KAJ4974837.1"/>
    </source>
</evidence>
<feature type="region of interest" description="Disordered" evidence="1">
    <location>
        <begin position="494"/>
        <end position="513"/>
    </location>
</feature>
<reference evidence="3" key="1">
    <citation type="journal article" date="2023" name="Plant J.">
        <title>The genome of the king protea, Protea cynaroides.</title>
        <authorList>
            <person name="Chang J."/>
            <person name="Duong T.A."/>
            <person name="Schoeman C."/>
            <person name="Ma X."/>
            <person name="Roodt D."/>
            <person name="Barker N."/>
            <person name="Li Z."/>
            <person name="Van de Peer Y."/>
            <person name="Mizrachi E."/>
        </authorList>
    </citation>
    <scope>NUCLEOTIDE SEQUENCE</scope>
    <source>
        <tissue evidence="3">Young leaves</tissue>
    </source>
</reference>
<proteinExistence type="predicted"/>
<gene>
    <name evidence="3" type="ORF">NE237_008011</name>
</gene>
<dbReference type="CDD" id="cd05162">
    <property type="entry name" value="PWWP"/>
    <property type="match status" value="1"/>
</dbReference>
<feature type="compositionally biased region" description="Polar residues" evidence="1">
    <location>
        <begin position="634"/>
        <end position="650"/>
    </location>
</feature>
<sequence length="1112" mass="120442">MENLETLTEGKVLVESAKAQTLVEETIKVGSRVSNETLTGSQLPSDVPVDGVGVQVNGIRVSINTIESVDGDVTTRMGGVISGLNKEEVGTGMAVVVEDDGSLMTAASLELQENGKEFGFAHENAKEIGEGDVKITVARSGSAGDENKESTVAQILPITMVKEDGSSQLKGGDSVAKIEASGDGIPLIIEIHGSCEANEKSCGVKNNVFKPEGGWLSENGENPGDKFSGMPAAIVETRKINGVEGKEEKEEVDSGEEELEVNDQEHEFSTGDFVWGKIKSHPWWPGQIYDPSDASNYAAQCHRRNRLLVAYFGDGTFAWCRPSQLKPFKENFDLMSNQSNSKGFVNAVQEAVDEIGRRVELEMTCACVPEEIRNRLASRPMAVNAGIKEGISGPDGGIGELTITRYEPAKFLACLRDVAEVVSVNNILEHTVLRSCLSALYRAKGYRQLPMYHEAKEIACPEDSAVDEEMNKSILNDQLNLHSAEVEWLSSPVGPDVARASSQSQRGISDDKLYQKKKQKSMAELLAGIVYVEHMNESDAAGEVISGKPASTSKKKKKGSENDINIAEDSGGNDMGLRTKKLNKRKLSVSPPTEEKKSSGIDNDDGAAEAFVMSSSPRVRKKSKYLSPPYTDLSRGSKSLNSPQDSQTESSRAKKVSSIGECIPGDADQLDQLTGTPPIVRCSSQTSQRKPSKESGFHRKTYGNLSPRKPNSHDYKNFFMEANASVDEMFSDFLTIALDPFYLKGRQRFNTFRGFFSRFRSSVYLNKSNSERNSEEGAVQSSRKRKSLKSNPGSSGQDSHATGHPSSEPESNSKRNNEEGAVQGSRKRKSLKSNPGSSGQDSHATGHPSSEPKSTSKRNNEEVAVKGSRKRKSLKSNPGSSGQDSHATGHPSSVPKSKRKRVEMKEALPQDLKNKLPEVDATLCLKADHSREETKEESSAEAAVILTFASGFSLPSKDDLITIFGRFGALNEKEVEVLKDSNCARVAFMRSSDAEEAFNSSQKVSPFGHAVVNYRLGCSSAISGASEVNESSHLQPIPLAIEGNEPSASPSASRLPAGEAPPLVFIKQNLEMMTSMLEKSGDKLTPEVKTNLEGEIKGLLKKLSTMNESSLS</sequence>
<feature type="region of interest" description="Disordered" evidence="1">
    <location>
        <begin position="542"/>
        <end position="712"/>
    </location>
</feature>
<evidence type="ECO:0000313" key="4">
    <source>
        <dbReference type="Proteomes" id="UP001141806"/>
    </source>
</evidence>
<dbReference type="EMBL" id="JAMYWD010000004">
    <property type="protein sequence ID" value="KAJ4974837.1"/>
    <property type="molecule type" value="Genomic_DNA"/>
</dbReference>
<dbReference type="InterPro" id="IPR000313">
    <property type="entry name" value="PWWP_dom"/>
</dbReference>
<accession>A0A9Q0KQH7</accession>
<dbReference type="SUPFAM" id="SSF63748">
    <property type="entry name" value="Tudor/PWWP/MBT"/>
    <property type="match status" value="1"/>
</dbReference>
<feature type="compositionally biased region" description="Basic residues" evidence="1">
    <location>
        <begin position="578"/>
        <end position="587"/>
    </location>
</feature>
<feature type="compositionally biased region" description="Basic and acidic residues" evidence="1">
    <location>
        <begin position="903"/>
        <end position="914"/>
    </location>
</feature>
<dbReference type="Pfam" id="PF00855">
    <property type="entry name" value="PWWP"/>
    <property type="match status" value="1"/>
</dbReference>
<feature type="region of interest" description="Disordered" evidence="1">
    <location>
        <begin position="768"/>
        <end position="914"/>
    </location>
</feature>
<evidence type="ECO:0000259" key="2">
    <source>
        <dbReference type="PROSITE" id="PS50812"/>
    </source>
</evidence>
<dbReference type="AlphaFoldDB" id="A0A9Q0KQH7"/>
<dbReference type="InterPro" id="IPR053063">
    <property type="entry name" value="PWWP_domain_containing_PDP"/>
</dbReference>
<organism evidence="3 4">
    <name type="scientific">Protea cynaroides</name>
    <dbReference type="NCBI Taxonomy" id="273540"/>
    <lineage>
        <taxon>Eukaryota</taxon>
        <taxon>Viridiplantae</taxon>
        <taxon>Streptophyta</taxon>
        <taxon>Embryophyta</taxon>
        <taxon>Tracheophyta</taxon>
        <taxon>Spermatophyta</taxon>
        <taxon>Magnoliopsida</taxon>
        <taxon>Proteales</taxon>
        <taxon>Proteaceae</taxon>
        <taxon>Protea</taxon>
    </lineage>
</organism>